<evidence type="ECO:0000256" key="1">
    <source>
        <dbReference type="SAM" id="Phobius"/>
    </source>
</evidence>
<feature type="transmembrane region" description="Helical" evidence="1">
    <location>
        <begin position="12"/>
        <end position="35"/>
    </location>
</feature>
<keyword evidence="1" id="KW-1133">Transmembrane helix</keyword>
<dbReference type="EMBL" id="QZEV01000180">
    <property type="protein sequence ID" value="RJK95255.1"/>
    <property type="molecule type" value="Genomic_DNA"/>
</dbReference>
<sequence length="80" mass="8239">MSDDVQYRGGPNMMILVLILAVAGAFTTSVVLFALGASLGAIILGYIAGGWVAVVFGGGLLALWRLFTNTASLKLVPLKG</sequence>
<keyword evidence="1" id="KW-0812">Transmembrane</keyword>
<keyword evidence="3" id="KW-1185">Reference proteome</keyword>
<dbReference type="AlphaFoldDB" id="A0A418ZP80"/>
<dbReference type="Proteomes" id="UP000285530">
    <property type="component" value="Unassembled WGS sequence"/>
</dbReference>
<proteinExistence type="predicted"/>
<gene>
    <name evidence="2" type="ORF">D3P06_18300</name>
</gene>
<evidence type="ECO:0000313" key="2">
    <source>
        <dbReference type="EMBL" id="RJK95255.1"/>
    </source>
</evidence>
<feature type="transmembrane region" description="Helical" evidence="1">
    <location>
        <begin position="41"/>
        <end position="64"/>
    </location>
</feature>
<name>A0A418ZP80_9RHOB</name>
<accession>A0A418ZP80</accession>
<protein>
    <submittedName>
        <fullName evidence="2">Uncharacterized protein</fullName>
    </submittedName>
</protein>
<keyword evidence="1" id="KW-0472">Membrane</keyword>
<evidence type="ECO:0000313" key="3">
    <source>
        <dbReference type="Proteomes" id="UP000285530"/>
    </source>
</evidence>
<organism evidence="2 3">
    <name type="scientific">Paracoccus aestuarii</name>
    <dbReference type="NCBI Taxonomy" id="453842"/>
    <lineage>
        <taxon>Bacteria</taxon>
        <taxon>Pseudomonadati</taxon>
        <taxon>Pseudomonadota</taxon>
        <taxon>Alphaproteobacteria</taxon>
        <taxon>Rhodobacterales</taxon>
        <taxon>Paracoccaceae</taxon>
        <taxon>Paracoccus</taxon>
    </lineage>
</organism>
<reference evidence="2 3" key="1">
    <citation type="submission" date="2018-09" db="EMBL/GenBank/DDBJ databases">
        <title>Paracoccus onubensis nov. sp. a moderate halophilic bacterium isolated from Gruta de las Maravillas (Aracena, Spain).</title>
        <authorList>
            <person name="Jurado V."/>
            <person name="Gutierrez-Patricio S."/>
            <person name="Gonzalez-Pimentel J.L."/>
            <person name="Laiz L."/>
            <person name="Saiz-Jimenez C."/>
        </authorList>
    </citation>
    <scope>NUCLEOTIDE SEQUENCE [LARGE SCALE GENOMIC DNA]</scope>
    <source>
        <strain evidence="2 3">DSM 19484</strain>
    </source>
</reference>
<comment type="caution">
    <text evidence="2">The sequence shown here is derived from an EMBL/GenBank/DDBJ whole genome shotgun (WGS) entry which is preliminary data.</text>
</comment>